<dbReference type="Proteomes" id="UP001163046">
    <property type="component" value="Unassembled WGS sequence"/>
</dbReference>
<reference evidence="2" key="1">
    <citation type="submission" date="2023-01" db="EMBL/GenBank/DDBJ databases">
        <title>Genome assembly of the deep-sea coral Lophelia pertusa.</title>
        <authorList>
            <person name="Herrera S."/>
            <person name="Cordes E."/>
        </authorList>
    </citation>
    <scope>NUCLEOTIDE SEQUENCE</scope>
    <source>
        <strain evidence="2">USNM1676648</strain>
        <tissue evidence="2">Polyp</tissue>
    </source>
</reference>
<keyword evidence="1" id="KW-0812">Transmembrane</keyword>
<keyword evidence="3" id="KW-1185">Reference proteome</keyword>
<evidence type="ECO:0000256" key="1">
    <source>
        <dbReference type="SAM" id="Phobius"/>
    </source>
</evidence>
<dbReference type="PANTHER" id="PTHR11388">
    <property type="entry name" value="ORGANIC ANION TRANSPORTER"/>
    <property type="match status" value="1"/>
</dbReference>
<dbReference type="GO" id="GO:0016020">
    <property type="term" value="C:membrane"/>
    <property type="evidence" value="ECO:0007669"/>
    <property type="project" value="InterPro"/>
</dbReference>
<feature type="transmembrane region" description="Helical" evidence="1">
    <location>
        <begin position="21"/>
        <end position="40"/>
    </location>
</feature>
<dbReference type="InterPro" id="IPR004156">
    <property type="entry name" value="OATP"/>
</dbReference>
<proteinExistence type="predicted"/>
<dbReference type="PANTHER" id="PTHR11388:SF100">
    <property type="entry name" value="SOLUTE CARRIER ORGANIC ANION TRANSPORTER FAMILY MEMBER 4A1"/>
    <property type="match status" value="1"/>
</dbReference>
<accession>A0A9X0A6N1</accession>
<name>A0A9X0A6N1_9CNID</name>
<keyword evidence="1" id="KW-0472">Membrane</keyword>
<dbReference type="EMBL" id="MU825396">
    <property type="protein sequence ID" value="KAJ7394322.1"/>
    <property type="molecule type" value="Genomic_DNA"/>
</dbReference>
<protein>
    <submittedName>
        <fullName evidence="2">Uncharacterized protein</fullName>
    </submittedName>
</protein>
<gene>
    <name evidence="2" type="ORF">OS493_000126</name>
</gene>
<evidence type="ECO:0000313" key="2">
    <source>
        <dbReference type="EMBL" id="KAJ7394322.1"/>
    </source>
</evidence>
<evidence type="ECO:0000313" key="3">
    <source>
        <dbReference type="Proteomes" id="UP001163046"/>
    </source>
</evidence>
<comment type="caution">
    <text evidence="2">The sequence shown here is derived from an EMBL/GenBank/DDBJ whole genome shotgun (WGS) entry which is preliminary data.</text>
</comment>
<organism evidence="2 3">
    <name type="scientific">Desmophyllum pertusum</name>
    <dbReference type="NCBI Taxonomy" id="174260"/>
    <lineage>
        <taxon>Eukaryota</taxon>
        <taxon>Metazoa</taxon>
        <taxon>Cnidaria</taxon>
        <taxon>Anthozoa</taxon>
        <taxon>Hexacorallia</taxon>
        <taxon>Scleractinia</taxon>
        <taxon>Caryophylliina</taxon>
        <taxon>Caryophylliidae</taxon>
        <taxon>Desmophyllum</taxon>
    </lineage>
</organism>
<dbReference type="Pfam" id="PF03137">
    <property type="entry name" value="OATP"/>
    <property type="match status" value="1"/>
</dbReference>
<dbReference type="OrthoDB" id="5062115at2759"/>
<keyword evidence="1" id="KW-1133">Transmembrane helix</keyword>
<dbReference type="AlphaFoldDB" id="A0A9X0A6N1"/>
<sequence>MELTLQPQKGYCDRGPGCKNFYYFLVISCLMLLATFLTAIPNKTVVLRCVPDNQRSYSLGFQFIFQRSFGFLPGPRLCLVGCLILFVFSGEKVVENEVDVRYTMSGTCL</sequence>
<dbReference type="GO" id="GO:0055085">
    <property type="term" value="P:transmembrane transport"/>
    <property type="evidence" value="ECO:0007669"/>
    <property type="project" value="InterPro"/>
</dbReference>